<accession>A0ABV3GGN9</accession>
<sequence>MSDFLQRFRPTGVPGAAAPTGVPADYAADQSTELDMVFSALADVRAACADMRATAEHHAGEIRERARVQAAAVASAARHTAEAERAQAAATAGREADEEERAVLRAAERAADDVRARAEVRMPAEVARIVAEVRGLAGGPS</sequence>
<reference evidence="2 3" key="1">
    <citation type="submission" date="2024-06" db="EMBL/GenBank/DDBJ databases">
        <title>The Natural Products Discovery Center: Release of the First 8490 Sequenced Strains for Exploring Actinobacteria Biosynthetic Diversity.</title>
        <authorList>
            <person name="Kalkreuter E."/>
            <person name="Kautsar S.A."/>
            <person name="Yang D."/>
            <person name="Bader C.D."/>
            <person name="Teijaro C.N."/>
            <person name="Fluegel L."/>
            <person name="Davis C.M."/>
            <person name="Simpson J.R."/>
            <person name="Lauterbach L."/>
            <person name="Steele A.D."/>
            <person name="Gui C."/>
            <person name="Meng S."/>
            <person name="Li G."/>
            <person name="Viehrig K."/>
            <person name="Ye F."/>
            <person name="Su P."/>
            <person name="Kiefer A.F."/>
            <person name="Nichols A."/>
            <person name="Cepeda A.J."/>
            <person name="Yan W."/>
            <person name="Fan B."/>
            <person name="Jiang Y."/>
            <person name="Adhikari A."/>
            <person name="Zheng C.-J."/>
            <person name="Schuster L."/>
            <person name="Cowan T.M."/>
            <person name="Smanski M.J."/>
            <person name="Chevrette M.G."/>
            <person name="De Carvalho L.P.S."/>
            <person name="Shen B."/>
        </authorList>
    </citation>
    <scope>NUCLEOTIDE SEQUENCE [LARGE SCALE GENOMIC DNA]</scope>
    <source>
        <strain evidence="2 3">NPDC050100</strain>
    </source>
</reference>
<keyword evidence="3" id="KW-1185">Reference proteome</keyword>
<dbReference type="RefSeq" id="WP_358134514.1">
    <property type="nucleotide sequence ID" value="NZ_JBFALK010000010.1"/>
</dbReference>
<comment type="caution">
    <text evidence="2">The sequence shown here is derived from an EMBL/GenBank/DDBJ whole genome shotgun (WGS) entry which is preliminary data.</text>
</comment>
<dbReference type="EMBL" id="JBFALK010000010">
    <property type="protein sequence ID" value="MEV0970819.1"/>
    <property type="molecule type" value="Genomic_DNA"/>
</dbReference>
<evidence type="ECO:0008006" key="4">
    <source>
        <dbReference type="Google" id="ProtNLM"/>
    </source>
</evidence>
<dbReference type="Proteomes" id="UP001551675">
    <property type="component" value="Unassembled WGS sequence"/>
</dbReference>
<organism evidence="2 3">
    <name type="scientific">Microtetraspora glauca</name>
    <dbReference type="NCBI Taxonomy" id="1996"/>
    <lineage>
        <taxon>Bacteria</taxon>
        <taxon>Bacillati</taxon>
        <taxon>Actinomycetota</taxon>
        <taxon>Actinomycetes</taxon>
        <taxon>Streptosporangiales</taxon>
        <taxon>Streptosporangiaceae</taxon>
        <taxon>Microtetraspora</taxon>
    </lineage>
</organism>
<evidence type="ECO:0000256" key="1">
    <source>
        <dbReference type="SAM" id="MobiDB-lite"/>
    </source>
</evidence>
<proteinExistence type="predicted"/>
<evidence type="ECO:0000313" key="2">
    <source>
        <dbReference type="EMBL" id="MEV0970819.1"/>
    </source>
</evidence>
<feature type="region of interest" description="Disordered" evidence="1">
    <location>
        <begin position="79"/>
        <end position="101"/>
    </location>
</feature>
<name>A0ABV3GGN9_MICGL</name>
<evidence type="ECO:0000313" key="3">
    <source>
        <dbReference type="Proteomes" id="UP001551675"/>
    </source>
</evidence>
<protein>
    <recommendedName>
        <fullName evidence="4">ATPase</fullName>
    </recommendedName>
</protein>
<gene>
    <name evidence="2" type="ORF">AB0I59_19475</name>
</gene>